<dbReference type="RefSeq" id="WP_062149426.1">
    <property type="nucleotide sequence ID" value="NZ_CP013002.1"/>
</dbReference>
<keyword evidence="2" id="KW-1185">Reference proteome</keyword>
<dbReference type="Proteomes" id="UP000056905">
    <property type="component" value="Chromosome"/>
</dbReference>
<evidence type="ECO:0000313" key="1">
    <source>
        <dbReference type="EMBL" id="ALL14565.1"/>
    </source>
</evidence>
<organism evidence="1 2">
    <name type="scientific">Caulobacter henricii</name>
    <dbReference type="NCBI Taxonomy" id="69395"/>
    <lineage>
        <taxon>Bacteria</taxon>
        <taxon>Pseudomonadati</taxon>
        <taxon>Pseudomonadota</taxon>
        <taxon>Alphaproteobacteria</taxon>
        <taxon>Caulobacterales</taxon>
        <taxon>Caulobacteraceae</taxon>
        <taxon>Caulobacter</taxon>
    </lineage>
</organism>
<name>A0A0P0P202_9CAUL</name>
<dbReference type="KEGG" id="chq:AQ619_15080"/>
<dbReference type="OrthoDB" id="7619808at2"/>
<sequence>MSAPETQLAGFIARFTPDIAACGTEVLARLAARIPEAERLVYDNYNALAVGFGPDERASTVILSVAFYPRWVSLFFMQGAGLDDPHGILKGQGSTVRHVVLTQAGDLDRPEISTMIDQALVKAKKPLPVDGQGRLLIKSVSARQRPRRPGPDIG</sequence>
<evidence type="ECO:0000313" key="2">
    <source>
        <dbReference type="Proteomes" id="UP000056905"/>
    </source>
</evidence>
<accession>A0A0P0P202</accession>
<dbReference type="EMBL" id="CP013002">
    <property type="protein sequence ID" value="ALL14565.1"/>
    <property type="molecule type" value="Genomic_DNA"/>
</dbReference>
<protein>
    <submittedName>
        <fullName evidence="1">Uncharacterized protein</fullName>
    </submittedName>
</protein>
<proteinExistence type="predicted"/>
<reference evidence="1 2" key="1">
    <citation type="submission" date="2015-10" db="EMBL/GenBank/DDBJ databases">
        <title>Conservation of the essential genome among Caulobacter and Brevundimonas species.</title>
        <authorList>
            <person name="Scott D."/>
            <person name="Ely B."/>
        </authorList>
    </citation>
    <scope>NUCLEOTIDE SEQUENCE [LARGE SCALE GENOMIC DNA]</scope>
    <source>
        <strain evidence="1 2">CB4</strain>
    </source>
</reference>
<gene>
    <name evidence="1" type="ORF">AQ619_15080</name>
</gene>
<dbReference type="AlphaFoldDB" id="A0A0P0P202"/>
<dbReference type="SUPFAM" id="SSF159888">
    <property type="entry name" value="YdhG-like"/>
    <property type="match status" value="1"/>
</dbReference>